<feature type="domain" description="Reverse transcriptase" evidence="3">
    <location>
        <begin position="1"/>
        <end position="82"/>
    </location>
</feature>
<evidence type="ECO:0000256" key="1">
    <source>
        <dbReference type="ARBA" id="ARBA00010879"/>
    </source>
</evidence>
<dbReference type="Gene3D" id="3.30.70.270">
    <property type="match status" value="2"/>
</dbReference>
<dbReference type="InterPro" id="IPR051320">
    <property type="entry name" value="Viral_Replic_Matur_Polypro"/>
</dbReference>
<protein>
    <recommendedName>
        <fullName evidence="2">ribonuclease H</fullName>
        <ecNumber evidence="2">3.1.26.4</ecNumber>
    </recommendedName>
</protein>
<dbReference type="PANTHER" id="PTHR33064:SF37">
    <property type="entry name" value="RIBONUCLEASE H"/>
    <property type="match status" value="1"/>
</dbReference>
<dbReference type="CDD" id="cd01647">
    <property type="entry name" value="RT_LTR"/>
    <property type="match status" value="1"/>
</dbReference>
<evidence type="ECO:0000313" key="4">
    <source>
        <dbReference type="EMBL" id="KAI2663139.1"/>
    </source>
</evidence>
<dbReference type="Pfam" id="PF00078">
    <property type="entry name" value="RVT_1"/>
    <property type="match status" value="1"/>
</dbReference>
<gene>
    <name evidence="4" type="ORF">H4Q32_030987</name>
</gene>
<dbReference type="InterPro" id="IPR043128">
    <property type="entry name" value="Rev_trsase/Diguanyl_cyclase"/>
</dbReference>
<dbReference type="PANTHER" id="PTHR33064">
    <property type="entry name" value="POL PROTEIN"/>
    <property type="match status" value="1"/>
</dbReference>
<dbReference type="EMBL" id="JACTAM010000007">
    <property type="protein sequence ID" value="KAI2663139.1"/>
    <property type="molecule type" value="Genomic_DNA"/>
</dbReference>
<sequence>MPYGLSNSPSIFQNFMNEIFRDMLNRFVIIYIDDILIYSPNLEEHHRHVTRVLQCQREHHLYLKGEKCEFHKTTIDFLGYVITPKGVQKDQRKVEAVRDWPQPITVKELQRFLGFANFYHRFISHFSQLSAPLTSMHKRKPTNLTWTPDALKAFHQLKS</sequence>
<proteinExistence type="inferred from homology"/>
<reference evidence="4 5" key="1">
    <citation type="submission" date="2022-01" db="EMBL/GenBank/DDBJ databases">
        <title>A high-quality chromosome-level genome assembly of rohu carp, Labeo rohita.</title>
        <authorList>
            <person name="Arick M.A. II"/>
            <person name="Hsu C.-Y."/>
            <person name="Magbanua Z."/>
            <person name="Pechanova O."/>
            <person name="Grover C."/>
            <person name="Miller E."/>
            <person name="Thrash A."/>
            <person name="Ezzel L."/>
            <person name="Alam S."/>
            <person name="Benzie J."/>
            <person name="Hamilton M."/>
            <person name="Karsi A."/>
            <person name="Lawrence M.L."/>
            <person name="Peterson D.G."/>
        </authorList>
    </citation>
    <scope>NUCLEOTIDE SEQUENCE [LARGE SCALE GENOMIC DNA]</scope>
    <source>
        <strain evidence="5">BAU-BD-2019</strain>
        <tissue evidence="4">Blood</tissue>
    </source>
</reference>
<name>A0ABQ8MJV1_LABRO</name>
<accession>A0ABQ8MJV1</accession>
<dbReference type="SUPFAM" id="SSF56672">
    <property type="entry name" value="DNA/RNA polymerases"/>
    <property type="match status" value="1"/>
</dbReference>
<evidence type="ECO:0000256" key="2">
    <source>
        <dbReference type="ARBA" id="ARBA00012180"/>
    </source>
</evidence>
<comment type="similarity">
    <text evidence="1">Belongs to the beta type-B retroviral polymerase family. HERV class-II K(HML-2) pol subfamily.</text>
</comment>
<dbReference type="PROSITE" id="PS50878">
    <property type="entry name" value="RT_POL"/>
    <property type="match status" value="1"/>
</dbReference>
<evidence type="ECO:0000313" key="5">
    <source>
        <dbReference type="Proteomes" id="UP000830375"/>
    </source>
</evidence>
<comment type="caution">
    <text evidence="4">The sequence shown here is derived from an EMBL/GenBank/DDBJ whole genome shotgun (WGS) entry which is preliminary data.</text>
</comment>
<keyword evidence="5" id="KW-1185">Reference proteome</keyword>
<dbReference type="EC" id="3.1.26.4" evidence="2"/>
<dbReference type="Proteomes" id="UP000830375">
    <property type="component" value="Unassembled WGS sequence"/>
</dbReference>
<dbReference type="InterPro" id="IPR043502">
    <property type="entry name" value="DNA/RNA_pol_sf"/>
</dbReference>
<dbReference type="InterPro" id="IPR000477">
    <property type="entry name" value="RT_dom"/>
</dbReference>
<evidence type="ECO:0000259" key="3">
    <source>
        <dbReference type="PROSITE" id="PS50878"/>
    </source>
</evidence>
<organism evidence="4 5">
    <name type="scientific">Labeo rohita</name>
    <name type="common">Indian major carp</name>
    <name type="synonym">Cyprinus rohita</name>
    <dbReference type="NCBI Taxonomy" id="84645"/>
    <lineage>
        <taxon>Eukaryota</taxon>
        <taxon>Metazoa</taxon>
        <taxon>Chordata</taxon>
        <taxon>Craniata</taxon>
        <taxon>Vertebrata</taxon>
        <taxon>Euteleostomi</taxon>
        <taxon>Actinopterygii</taxon>
        <taxon>Neopterygii</taxon>
        <taxon>Teleostei</taxon>
        <taxon>Ostariophysi</taxon>
        <taxon>Cypriniformes</taxon>
        <taxon>Cyprinidae</taxon>
        <taxon>Labeoninae</taxon>
        <taxon>Labeonini</taxon>
        <taxon>Labeo</taxon>
    </lineage>
</organism>